<dbReference type="GO" id="GO:0032263">
    <property type="term" value="P:GMP salvage"/>
    <property type="evidence" value="ECO:0007669"/>
    <property type="project" value="TreeGrafter"/>
</dbReference>
<reference evidence="17 18" key="1">
    <citation type="submission" date="2020-08" db="EMBL/GenBank/DDBJ databases">
        <title>Genomic Encyclopedia of Type Strains, Phase IV (KMG-IV): sequencing the most valuable type-strain genomes for metagenomic binning, comparative biology and taxonomic classification.</title>
        <authorList>
            <person name="Goeker M."/>
        </authorList>
    </citation>
    <scope>NUCLEOTIDE SEQUENCE [LARGE SCALE GENOMIC DNA]</scope>
    <source>
        <strain evidence="17 18">DSM 23562</strain>
    </source>
</reference>
<keyword evidence="7 15" id="KW-0328">Glycosyltransferase</keyword>
<dbReference type="PANTHER" id="PTHR43340">
    <property type="entry name" value="HYPOXANTHINE-GUANINE PHOSPHORIBOSYLTRANSFERASE"/>
    <property type="match status" value="1"/>
</dbReference>
<dbReference type="SUPFAM" id="SSF53271">
    <property type="entry name" value="PRTase-like"/>
    <property type="match status" value="1"/>
</dbReference>
<dbReference type="GO" id="GO:0000287">
    <property type="term" value="F:magnesium ion binding"/>
    <property type="evidence" value="ECO:0007669"/>
    <property type="project" value="TreeGrafter"/>
</dbReference>
<proteinExistence type="inferred from homology"/>
<dbReference type="FunFam" id="3.40.50.2020:FF:000006">
    <property type="entry name" value="Hypoxanthine phosphoribosyltransferase"/>
    <property type="match status" value="1"/>
</dbReference>
<dbReference type="GO" id="GO:0006178">
    <property type="term" value="P:guanine salvage"/>
    <property type="evidence" value="ECO:0007669"/>
    <property type="project" value="TreeGrafter"/>
</dbReference>
<evidence type="ECO:0000256" key="13">
    <source>
        <dbReference type="ARBA" id="ARBA00048811"/>
    </source>
</evidence>
<comment type="subcellular location">
    <subcellularLocation>
        <location evidence="2 15">Cytoplasm</location>
    </subcellularLocation>
</comment>
<protein>
    <recommendedName>
        <fullName evidence="15">Hypoxanthine phosphoribosyltransferase</fullName>
        <ecNumber evidence="15">2.4.2.8</ecNumber>
    </recommendedName>
</protein>
<comment type="cofactor">
    <cofactor evidence="1 15">
        <name>Mg(2+)</name>
        <dbReference type="ChEBI" id="CHEBI:18420"/>
    </cofactor>
</comment>
<dbReference type="RefSeq" id="WP_343075964.1">
    <property type="nucleotide sequence ID" value="NZ_JACHGW010000002.1"/>
</dbReference>
<dbReference type="PANTHER" id="PTHR43340:SF1">
    <property type="entry name" value="HYPOXANTHINE PHOSPHORIBOSYLTRANSFERASE"/>
    <property type="match status" value="1"/>
</dbReference>
<dbReference type="InterPro" id="IPR050408">
    <property type="entry name" value="HGPRT"/>
</dbReference>
<keyword evidence="6 15" id="KW-0963">Cytoplasm</keyword>
<evidence type="ECO:0000256" key="11">
    <source>
        <dbReference type="ARBA" id="ARBA00022741"/>
    </source>
</evidence>
<dbReference type="InterPro" id="IPR000836">
    <property type="entry name" value="PRTase_dom"/>
</dbReference>
<evidence type="ECO:0000256" key="1">
    <source>
        <dbReference type="ARBA" id="ARBA00001946"/>
    </source>
</evidence>
<dbReference type="NCBIfam" id="TIGR01203">
    <property type="entry name" value="HGPRTase"/>
    <property type="match status" value="1"/>
</dbReference>
<accession>A0A7W9SQL5</accession>
<keyword evidence="9 15" id="KW-0479">Metal-binding</keyword>
<dbReference type="Proteomes" id="UP000520814">
    <property type="component" value="Unassembled WGS sequence"/>
</dbReference>
<evidence type="ECO:0000256" key="14">
    <source>
        <dbReference type="ARBA" id="ARBA00049402"/>
    </source>
</evidence>
<dbReference type="GO" id="GO:0004422">
    <property type="term" value="F:hypoxanthine phosphoribosyltransferase activity"/>
    <property type="evidence" value="ECO:0007669"/>
    <property type="project" value="InterPro"/>
</dbReference>
<evidence type="ECO:0000256" key="2">
    <source>
        <dbReference type="ARBA" id="ARBA00004496"/>
    </source>
</evidence>
<dbReference type="GO" id="GO:0052657">
    <property type="term" value="F:guanine phosphoribosyltransferase activity"/>
    <property type="evidence" value="ECO:0007669"/>
    <property type="project" value="UniProtKB-ARBA"/>
</dbReference>
<dbReference type="InterPro" id="IPR005904">
    <property type="entry name" value="Hxn_phspho_trans"/>
</dbReference>
<dbReference type="GO" id="GO:0032264">
    <property type="term" value="P:IMP salvage"/>
    <property type="evidence" value="ECO:0007669"/>
    <property type="project" value="UniProtKB-UniPathway"/>
</dbReference>
<dbReference type="InterPro" id="IPR029057">
    <property type="entry name" value="PRTase-like"/>
</dbReference>
<dbReference type="EC" id="2.4.2.8" evidence="15"/>
<feature type="domain" description="Phosphoribosyltransferase" evidence="16">
    <location>
        <begin position="13"/>
        <end position="161"/>
    </location>
</feature>
<evidence type="ECO:0000259" key="16">
    <source>
        <dbReference type="Pfam" id="PF00156"/>
    </source>
</evidence>
<evidence type="ECO:0000313" key="18">
    <source>
        <dbReference type="Proteomes" id="UP000520814"/>
    </source>
</evidence>
<dbReference type="CDD" id="cd06223">
    <property type="entry name" value="PRTases_typeI"/>
    <property type="match status" value="1"/>
</dbReference>
<keyword evidence="11 15" id="KW-0547">Nucleotide-binding</keyword>
<dbReference type="EMBL" id="JACHGW010000002">
    <property type="protein sequence ID" value="MBB6050393.1"/>
    <property type="molecule type" value="Genomic_DNA"/>
</dbReference>
<keyword evidence="18" id="KW-1185">Reference proteome</keyword>
<dbReference type="GO" id="GO:0046100">
    <property type="term" value="P:hypoxanthine metabolic process"/>
    <property type="evidence" value="ECO:0007669"/>
    <property type="project" value="TreeGrafter"/>
</dbReference>
<evidence type="ECO:0000256" key="8">
    <source>
        <dbReference type="ARBA" id="ARBA00022679"/>
    </source>
</evidence>
<evidence type="ECO:0000256" key="12">
    <source>
        <dbReference type="ARBA" id="ARBA00022842"/>
    </source>
</evidence>
<organism evidence="17 18">
    <name type="scientific">Armatimonas rosea</name>
    <dbReference type="NCBI Taxonomy" id="685828"/>
    <lineage>
        <taxon>Bacteria</taxon>
        <taxon>Bacillati</taxon>
        <taxon>Armatimonadota</taxon>
        <taxon>Armatimonadia</taxon>
        <taxon>Armatimonadales</taxon>
        <taxon>Armatimonadaceae</taxon>
        <taxon>Armatimonas</taxon>
    </lineage>
</organism>
<dbReference type="AlphaFoldDB" id="A0A7W9SQL5"/>
<comment type="catalytic activity">
    <reaction evidence="14">
        <text>IMP + diphosphate = hypoxanthine + 5-phospho-alpha-D-ribose 1-diphosphate</text>
        <dbReference type="Rhea" id="RHEA:17973"/>
        <dbReference type="ChEBI" id="CHEBI:17368"/>
        <dbReference type="ChEBI" id="CHEBI:33019"/>
        <dbReference type="ChEBI" id="CHEBI:58017"/>
        <dbReference type="ChEBI" id="CHEBI:58053"/>
        <dbReference type="EC" id="2.4.2.8"/>
    </reaction>
    <physiologicalReaction direction="right-to-left" evidence="14">
        <dbReference type="Rhea" id="RHEA:17975"/>
    </physiologicalReaction>
</comment>
<evidence type="ECO:0000256" key="15">
    <source>
        <dbReference type="RuleBase" id="RU364099"/>
    </source>
</evidence>
<keyword evidence="10 15" id="KW-0660">Purine salvage</keyword>
<dbReference type="Gene3D" id="3.40.50.2020">
    <property type="match status" value="1"/>
</dbReference>
<evidence type="ECO:0000256" key="10">
    <source>
        <dbReference type="ARBA" id="ARBA00022726"/>
    </source>
</evidence>
<evidence type="ECO:0000256" key="5">
    <source>
        <dbReference type="ARBA" id="ARBA00008391"/>
    </source>
</evidence>
<name>A0A7W9SQL5_ARMRO</name>
<comment type="caution">
    <text evidence="17">The sequence shown here is derived from an EMBL/GenBank/DDBJ whole genome shotgun (WGS) entry which is preliminary data.</text>
</comment>
<evidence type="ECO:0000256" key="3">
    <source>
        <dbReference type="ARBA" id="ARBA00004669"/>
    </source>
</evidence>
<comment type="similarity">
    <text evidence="5 15">Belongs to the purine/pyrimidine phosphoribosyltransferase family.</text>
</comment>
<keyword evidence="8 15" id="KW-0808">Transferase</keyword>
<evidence type="ECO:0000313" key="17">
    <source>
        <dbReference type="EMBL" id="MBB6050393.1"/>
    </source>
</evidence>
<gene>
    <name evidence="17" type="ORF">HNQ39_002184</name>
</gene>
<keyword evidence="12 15" id="KW-0460">Magnesium</keyword>
<evidence type="ECO:0000256" key="7">
    <source>
        <dbReference type="ARBA" id="ARBA00022676"/>
    </source>
</evidence>
<comment type="catalytic activity">
    <reaction evidence="13">
        <text>GMP + diphosphate = guanine + 5-phospho-alpha-D-ribose 1-diphosphate</text>
        <dbReference type="Rhea" id="RHEA:25424"/>
        <dbReference type="ChEBI" id="CHEBI:16235"/>
        <dbReference type="ChEBI" id="CHEBI:33019"/>
        <dbReference type="ChEBI" id="CHEBI:58017"/>
        <dbReference type="ChEBI" id="CHEBI:58115"/>
        <dbReference type="EC" id="2.4.2.8"/>
    </reaction>
    <physiologicalReaction direction="right-to-left" evidence="13">
        <dbReference type="Rhea" id="RHEA:25426"/>
    </physiologicalReaction>
</comment>
<dbReference type="GO" id="GO:0006166">
    <property type="term" value="P:purine ribonucleoside salvage"/>
    <property type="evidence" value="ECO:0007669"/>
    <property type="project" value="UniProtKB-KW"/>
</dbReference>
<evidence type="ECO:0000256" key="4">
    <source>
        <dbReference type="ARBA" id="ARBA00004676"/>
    </source>
</evidence>
<dbReference type="GO" id="GO:0000166">
    <property type="term" value="F:nucleotide binding"/>
    <property type="evidence" value="ECO:0007669"/>
    <property type="project" value="UniProtKB-KW"/>
</dbReference>
<comment type="pathway">
    <text evidence="3 15">Purine metabolism; IMP biosynthesis via salvage pathway; IMP from hypoxanthine: step 1/1.</text>
</comment>
<dbReference type="GO" id="GO:0005829">
    <property type="term" value="C:cytosol"/>
    <property type="evidence" value="ECO:0007669"/>
    <property type="project" value="TreeGrafter"/>
</dbReference>
<evidence type="ECO:0000256" key="6">
    <source>
        <dbReference type="ARBA" id="ARBA00022490"/>
    </source>
</evidence>
<dbReference type="UniPathway" id="UPA00591">
    <property type="reaction ID" value="UER00648"/>
</dbReference>
<comment type="pathway">
    <text evidence="4">Purine metabolism; GMP biosynthesis via salvage pathway; GMP from guanine: step 1/1.</text>
</comment>
<evidence type="ECO:0000256" key="9">
    <source>
        <dbReference type="ARBA" id="ARBA00022723"/>
    </source>
</evidence>
<sequence length="184" mass="20755">MSHPMHDDIQEVLYTQEQIQQRVRELGAQLTEDYAGRDLHLVTILKGSLPFLADLMRAIDLPLTVDLMGVSSYAGIHSTGEVRVTMDLDETIEGRHVVIVEDIIDTGNTLSYVLRNLRQRAPASVKIVTFLDKPARRGSPLEADYVGFTIPDDFVIGYGLDWNQRYRNLPYIGILKRDVYAGPL</sequence>
<dbReference type="Pfam" id="PF00156">
    <property type="entry name" value="Pribosyltran"/>
    <property type="match status" value="1"/>
</dbReference>